<keyword evidence="2" id="KW-1003">Cell membrane</keyword>
<reference evidence="8 9" key="1">
    <citation type="submission" date="2023-01" db="EMBL/GenBank/DDBJ databases">
        <authorList>
            <person name="Yoon J.-W."/>
        </authorList>
    </citation>
    <scope>NUCLEOTIDE SEQUENCE [LARGE SCALE GENOMIC DNA]</scope>
    <source>
        <strain evidence="8 9">KMU-50</strain>
    </source>
</reference>
<name>A0ABT4VWQ2_9RHOB</name>
<dbReference type="InterPro" id="IPR003838">
    <property type="entry name" value="ABC3_permease_C"/>
</dbReference>
<dbReference type="Proteomes" id="UP001528040">
    <property type="component" value="Unassembled WGS sequence"/>
</dbReference>
<comment type="subcellular location">
    <subcellularLocation>
        <location evidence="1">Cell membrane</location>
        <topology evidence="1">Multi-pass membrane protein</topology>
    </subcellularLocation>
</comment>
<keyword evidence="8" id="KW-0132">Cell division</keyword>
<feature type="transmembrane region" description="Helical" evidence="6">
    <location>
        <begin position="28"/>
        <end position="52"/>
    </location>
</feature>
<sequence length="301" mass="32136">MKQGLSKILALVAGDAQADRAVPPTGFTARLTIFAAGAMAFLAVFAMALSLASGRLADRWGQALAKSATIRITAPVDQMDIQSLAVMEVLATTPGVKEARPLSDDEQRKLLEPWFGPDLPLERLPVPRLIELVEDDTGIDAEGLRARLAGEAPGAVLDDHHRWREPLVKAAGRLRLLGYVAMGLITTLAAVVITLAASAALSANEQVIRVLRLVGAQDVYIARAFVRRYTLRTFLGASGGMLLGLIAVFLLPSSQDQASFLTGLGFQGAEWGWPVLIPPIAALVAFIATRQAALTTLQEKR</sequence>
<keyword evidence="3 6" id="KW-0812">Transmembrane</keyword>
<evidence type="ECO:0000256" key="4">
    <source>
        <dbReference type="ARBA" id="ARBA00022989"/>
    </source>
</evidence>
<keyword evidence="5 6" id="KW-0472">Membrane</keyword>
<feature type="transmembrane region" description="Helical" evidence="6">
    <location>
        <begin position="233"/>
        <end position="251"/>
    </location>
</feature>
<keyword evidence="8" id="KW-0131">Cell cycle</keyword>
<dbReference type="GO" id="GO:0051301">
    <property type="term" value="P:cell division"/>
    <property type="evidence" value="ECO:0007669"/>
    <property type="project" value="UniProtKB-KW"/>
</dbReference>
<evidence type="ECO:0000256" key="2">
    <source>
        <dbReference type="ARBA" id="ARBA00022475"/>
    </source>
</evidence>
<protein>
    <submittedName>
        <fullName evidence="8">Cell division protein FtsX</fullName>
    </submittedName>
</protein>
<evidence type="ECO:0000256" key="5">
    <source>
        <dbReference type="ARBA" id="ARBA00023136"/>
    </source>
</evidence>
<accession>A0ABT4VWQ2</accession>
<evidence type="ECO:0000259" key="7">
    <source>
        <dbReference type="Pfam" id="PF02687"/>
    </source>
</evidence>
<dbReference type="PANTHER" id="PTHR47755">
    <property type="entry name" value="CELL DIVISION PROTEIN FTSX"/>
    <property type="match status" value="1"/>
</dbReference>
<dbReference type="InterPro" id="IPR004513">
    <property type="entry name" value="FtsX"/>
</dbReference>
<organism evidence="8 9">
    <name type="scientific">Aliiroseovarius salicola</name>
    <dbReference type="NCBI Taxonomy" id="3009082"/>
    <lineage>
        <taxon>Bacteria</taxon>
        <taxon>Pseudomonadati</taxon>
        <taxon>Pseudomonadota</taxon>
        <taxon>Alphaproteobacteria</taxon>
        <taxon>Rhodobacterales</taxon>
        <taxon>Paracoccaceae</taxon>
        <taxon>Aliiroseovarius</taxon>
    </lineage>
</organism>
<evidence type="ECO:0000313" key="8">
    <source>
        <dbReference type="EMBL" id="MDA5092681.1"/>
    </source>
</evidence>
<proteinExistence type="predicted"/>
<keyword evidence="9" id="KW-1185">Reference proteome</keyword>
<dbReference type="EMBL" id="JAQIIO010000001">
    <property type="protein sequence ID" value="MDA5092681.1"/>
    <property type="molecule type" value="Genomic_DNA"/>
</dbReference>
<feature type="transmembrane region" description="Helical" evidence="6">
    <location>
        <begin position="176"/>
        <end position="201"/>
    </location>
</feature>
<dbReference type="RefSeq" id="WP_271052191.1">
    <property type="nucleotide sequence ID" value="NZ_JAQIIO010000001.1"/>
</dbReference>
<feature type="domain" description="ABC3 transporter permease C-terminal" evidence="7">
    <location>
        <begin position="180"/>
        <end position="288"/>
    </location>
</feature>
<evidence type="ECO:0000313" key="9">
    <source>
        <dbReference type="Proteomes" id="UP001528040"/>
    </source>
</evidence>
<evidence type="ECO:0000256" key="1">
    <source>
        <dbReference type="ARBA" id="ARBA00004651"/>
    </source>
</evidence>
<keyword evidence="4 6" id="KW-1133">Transmembrane helix</keyword>
<evidence type="ECO:0000256" key="6">
    <source>
        <dbReference type="SAM" id="Phobius"/>
    </source>
</evidence>
<dbReference type="PANTHER" id="PTHR47755:SF1">
    <property type="entry name" value="CELL DIVISION PROTEIN FTSX"/>
    <property type="match status" value="1"/>
</dbReference>
<comment type="caution">
    <text evidence="8">The sequence shown here is derived from an EMBL/GenBank/DDBJ whole genome shotgun (WGS) entry which is preliminary data.</text>
</comment>
<dbReference type="Pfam" id="PF02687">
    <property type="entry name" value="FtsX"/>
    <property type="match status" value="1"/>
</dbReference>
<evidence type="ECO:0000256" key="3">
    <source>
        <dbReference type="ARBA" id="ARBA00022692"/>
    </source>
</evidence>
<feature type="transmembrane region" description="Helical" evidence="6">
    <location>
        <begin position="271"/>
        <end position="293"/>
    </location>
</feature>
<gene>
    <name evidence="8" type="ORF">O2N63_01075</name>
</gene>